<dbReference type="PANTHER" id="PTHR40279:SF3">
    <property type="entry name" value="4-AMINOBENZOATE SYNTHASE"/>
    <property type="match status" value="1"/>
</dbReference>
<comment type="pathway">
    <text evidence="3">Cofactor biosynthesis; pyrroloquinoline quinone biosynthesis.</text>
</comment>
<proteinExistence type="inferred from homology"/>
<evidence type="ECO:0000313" key="6">
    <source>
        <dbReference type="Proteomes" id="UP000739565"/>
    </source>
</evidence>
<dbReference type="RefSeq" id="WP_259660105.1">
    <property type="nucleotide sequence ID" value="NZ_JAHXRI010000006.1"/>
</dbReference>
<dbReference type="EMBL" id="JAHXRI010000006">
    <property type="protein sequence ID" value="MBZ1349681.1"/>
    <property type="molecule type" value="Genomic_DNA"/>
</dbReference>
<evidence type="ECO:0000256" key="1">
    <source>
        <dbReference type="ARBA" id="ARBA00022905"/>
    </source>
</evidence>
<comment type="similarity">
    <text evidence="3">Belongs to the PqqC family.</text>
</comment>
<accession>A0A953NAG6</accession>
<organism evidence="5 6">
    <name type="scientific">Zwartia hollandica</name>
    <dbReference type="NCBI Taxonomy" id="324606"/>
    <lineage>
        <taxon>Bacteria</taxon>
        <taxon>Pseudomonadati</taxon>
        <taxon>Pseudomonadota</taxon>
        <taxon>Betaproteobacteria</taxon>
        <taxon>Burkholderiales</taxon>
        <taxon>Alcaligenaceae</taxon>
        <taxon>Zwartia</taxon>
    </lineage>
</organism>
<evidence type="ECO:0000313" key="5">
    <source>
        <dbReference type="EMBL" id="MBZ1349681.1"/>
    </source>
</evidence>
<dbReference type="InterPro" id="IPR039068">
    <property type="entry name" value="PqqC-like"/>
</dbReference>
<dbReference type="AlphaFoldDB" id="A0A953NAG6"/>
<dbReference type="SUPFAM" id="SSF48613">
    <property type="entry name" value="Heme oxygenase-like"/>
    <property type="match status" value="1"/>
</dbReference>
<evidence type="ECO:0000259" key="4">
    <source>
        <dbReference type="Pfam" id="PF03070"/>
    </source>
</evidence>
<sequence length="237" mass="27784">MTALKPAWTREEFEAQLRAKGQSYHIHHPFNVKMNAGECSKEQIRGWVLNRFYYQWIIPIKDAAVMSNCQDRETRRRWISRILDHDGFGEYKTDTECGGLEAWTRLGLAVGLDRETLWSLKQVEPSVKFACDAYVNFARQQPWQEAICSSLTEMFAPQIHKDRLATWPTHYPWIESAGLHYFRSRIPLAQRDVDHGLEVTLNHFTTRAQQERALDILQFKLDILWSMLDGIERAYPV</sequence>
<dbReference type="Proteomes" id="UP000739565">
    <property type="component" value="Unassembled WGS sequence"/>
</dbReference>
<dbReference type="InterPro" id="IPR004305">
    <property type="entry name" value="Thiaminase-2/PQQC"/>
</dbReference>
<dbReference type="InterPro" id="IPR011845">
    <property type="entry name" value="PqqC"/>
</dbReference>
<feature type="domain" description="Thiaminase-2/PQQC" evidence="4">
    <location>
        <begin position="15"/>
        <end position="229"/>
    </location>
</feature>
<dbReference type="EC" id="1.3.3.11" evidence="3"/>
<protein>
    <recommendedName>
        <fullName evidence="3">Pyrroloquinoline-quinone synthase</fullName>
        <ecNumber evidence="3">1.3.3.11</ecNumber>
    </recommendedName>
    <alternativeName>
        <fullName evidence="3">Coenzyme PQQ synthesis protein C</fullName>
    </alternativeName>
    <alternativeName>
        <fullName evidence="3">Pyrroloquinoline quinone biosynthesis protein C</fullName>
    </alternativeName>
</protein>
<comment type="caution">
    <text evidence="5">The sequence shown here is derived from an EMBL/GenBank/DDBJ whole genome shotgun (WGS) entry which is preliminary data.</text>
</comment>
<keyword evidence="2 3" id="KW-0560">Oxidoreductase</keyword>
<evidence type="ECO:0000256" key="2">
    <source>
        <dbReference type="ARBA" id="ARBA00023002"/>
    </source>
</evidence>
<name>A0A953NAG6_9BURK</name>
<dbReference type="GO" id="GO:0033732">
    <property type="term" value="F:pyrroloquinoline-quinone synthase activity"/>
    <property type="evidence" value="ECO:0007669"/>
    <property type="project" value="UniProtKB-EC"/>
</dbReference>
<reference evidence="5" key="1">
    <citation type="submission" date="2021-07" db="EMBL/GenBank/DDBJ databases">
        <title>New genus and species of the family Alcaligenaceae.</title>
        <authorList>
            <person name="Hahn M.W."/>
        </authorList>
    </citation>
    <scope>NUCLEOTIDE SEQUENCE</scope>
    <source>
        <strain evidence="5">LF4-65</strain>
    </source>
</reference>
<dbReference type="PANTHER" id="PTHR40279">
    <property type="entry name" value="PQQC-LIKE PROTEIN"/>
    <property type="match status" value="1"/>
</dbReference>
<dbReference type="Gene3D" id="1.20.910.10">
    <property type="entry name" value="Heme oxygenase-like"/>
    <property type="match status" value="1"/>
</dbReference>
<dbReference type="InterPro" id="IPR016084">
    <property type="entry name" value="Haem_Oase-like_multi-hlx"/>
</dbReference>
<dbReference type="GO" id="GO:0018189">
    <property type="term" value="P:pyrroloquinoline quinone biosynthetic process"/>
    <property type="evidence" value="ECO:0007669"/>
    <property type="project" value="UniProtKB-UniRule"/>
</dbReference>
<dbReference type="Pfam" id="PF03070">
    <property type="entry name" value="TENA_THI-4"/>
    <property type="match status" value="1"/>
</dbReference>
<comment type="function">
    <text evidence="3">Ring cyclization and eight-electron oxidation of 3a-(2-amino-2-carboxyethyl)-4,5-dioxo-4,5,6,7,8,9-hexahydroquinoline-7,9-dicarboxylic-acid to PQQ.</text>
</comment>
<dbReference type="HAMAP" id="MF_00654">
    <property type="entry name" value="PQQ_syn_PqqC"/>
    <property type="match status" value="1"/>
</dbReference>
<gene>
    <name evidence="3 5" type="primary">pqqC</name>
    <name evidence="5" type="ORF">KZZ10_03405</name>
</gene>
<evidence type="ECO:0000256" key="3">
    <source>
        <dbReference type="HAMAP-Rule" id="MF_00654"/>
    </source>
</evidence>
<keyword evidence="1 3" id="KW-0884">PQQ biosynthesis</keyword>
<dbReference type="NCBIfam" id="TIGR02111">
    <property type="entry name" value="PQQ_syn_pqqC"/>
    <property type="match status" value="1"/>
</dbReference>
<comment type="catalytic activity">
    <reaction evidence="3">
        <text>6-(2-amino-2-carboxyethyl)-7,8-dioxo-1,2,3,4,7,8-hexahydroquinoline-2,4-dicarboxylate + 3 O2 = pyrroloquinoline quinone + 2 H2O2 + 2 H2O + H(+)</text>
        <dbReference type="Rhea" id="RHEA:10692"/>
        <dbReference type="ChEBI" id="CHEBI:15377"/>
        <dbReference type="ChEBI" id="CHEBI:15378"/>
        <dbReference type="ChEBI" id="CHEBI:15379"/>
        <dbReference type="ChEBI" id="CHEBI:16240"/>
        <dbReference type="ChEBI" id="CHEBI:58442"/>
        <dbReference type="ChEBI" id="CHEBI:58778"/>
        <dbReference type="EC" id="1.3.3.11"/>
    </reaction>
</comment>
<keyword evidence="6" id="KW-1185">Reference proteome</keyword>